<evidence type="ECO:0000256" key="1">
    <source>
        <dbReference type="ARBA" id="ARBA00010378"/>
    </source>
</evidence>
<dbReference type="Pfam" id="PF04212">
    <property type="entry name" value="MIT"/>
    <property type="match status" value="1"/>
</dbReference>
<evidence type="ECO:0000256" key="2">
    <source>
        <dbReference type="ARBA" id="ARBA00022741"/>
    </source>
</evidence>
<dbReference type="GO" id="GO:0016887">
    <property type="term" value="F:ATP hydrolysis activity"/>
    <property type="evidence" value="ECO:0007669"/>
    <property type="project" value="InterPro"/>
</dbReference>
<dbReference type="InterPro" id="IPR003593">
    <property type="entry name" value="AAA+_ATPase"/>
</dbReference>
<dbReference type="PANTHER" id="PTHR43392:SF2">
    <property type="entry name" value="AAA-TYPE ATPASE FAMILY PROTEIN _ ANKYRIN REPEAT FAMILY PROTEIN"/>
    <property type="match status" value="1"/>
</dbReference>
<name>A0A7S3JUL5_9STRA</name>
<keyword evidence="3" id="KW-0067">ATP-binding</keyword>
<dbReference type="InterPro" id="IPR027417">
    <property type="entry name" value="P-loop_NTPase"/>
</dbReference>
<sequence length="404" mass="45033">MEQSILDKGIDCARKAIASDHAGDYSEALKLYTQAIQYLLVYAKSQPESNKIIIRNRLEGYMSRAETLKVAMQQGLKPQTTNQQVSIVQDDDDDEDFDLRTELTKRVGMGEVKEKLLAFEHGIALDARRKQLSDGKFKTAAFPHSLMKGPPGCGKTSCARLIAKVLRKLKVLDQGQLVEVQRSDLVGTHIGHTAVKTRGIIEKARGGVLFVDECYRLSNRGENDFGTEAIDELMSAMENENIVMIFAGYNNEDMDKFISSNPGLFRRITHHFIFENYSPSELAQIFLLKVNASGFRLASPIHDNPSALTKMLLQYTTREQRERMNGGLCDHLLRNAKRHLDQRLTIDASVDDLLTYTEDDLIRAMRDLPTPPPMIVTTSTAAQHASDSGGGGIVVSSATRRFLG</sequence>
<dbReference type="SUPFAM" id="SSF116846">
    <property type="entry name" value="MIT domain"/>
    <property type="match status" value="1"/>
</dbReference>
<evidence type="ECO:0000259" key="4">
    <source>
        <dbReference type="SMART" id="SM00382"/>
    </source>
</evidence>
<dbReference type="Gene3D" id="1.10.8.60">
    <property type="match status" value="1"/>
</dbReference>
<feature type="domain" description="AAA+ ATPase" evidence="4">
    <location>
        <begin position="141"/>
        <end position="278"/>
    </location>
</feature>
<dbReference type="InterPro" id="IPR003959">
    <property type="entry name" value="ATPase_AAA_core"/>
</dbReference>
<dbReference type="InterPro" id="IPR050773">
    <property type="entry name" value="CbxX/CfxQ_RuBisCO_ESX"/>
</dbReference>
<dbReference type="FunFam" id="3.40.50.300:FF:000216">
    <property type="entry name" value="Type VII secretion ATPase EccA"/>
    <property type="match status" value="1"/>
</dbReference>
<dbReference type="InterPro" id="IPR007330">
    <property type="entry name" value="MIT_dom"/>
</dbReference>
<proteinExistence type="inferred from homology"/>
<dbReference type="SMART" id="SM00382">
    <property type="entry name" value="AAA"/>
    <property type="match status" value="1"/>
</dbReference>
<keyword evidence="2" id="KW-0547">Nucleotide-binding</keyword>
<accession>A0A7S3JUL5</accession>
<evidence type="ECO:0000313" key="6">
    <source>
        <dbReference type="EMBL" id="CAE0364115.1"/>
    </source>
</evidence>
<evidence type="ECO:0008006" key="7">
    <source>
        <dbReference type="Google" id="ProtNLM"/>
    </source>
</evidence>
<dbReference type="EMBL" id="HBIJ01006917">
    <property type="protein sequence ID" value="CAE0364115.1"/>
    <property type="molecule type" value="Transcribed_RNA"/>
</dbReference>
<dbReference type="SUPFAM" id="SSF52540">
    <property type="entry name" value="P-loop containing nucleoside triphosphate hydrolases"/>
    <property type="match status" value="1"/>
</dbReference>
<comment type="similarity">
    <text evidence="1">Belongs to the CbxX/CfxQ family.</text>
</comment>
<dbReference type="PANTHER" id="PTHR43392">
    <property type="entry name" value="AAA-TYPE ATPASE FAMILY PROTEIN / ANKYRIN REPEAT FAMILY PROTEIN"/>
    <property type="match status" value="1"/>
</dbReference>
<evidence type="ECO:0000259" key="5">
    <source>
        <dbReference type="SMART" id="SM00745"/>
    </source>
</evidence>
<feature type="domain" description="MIT" evidence="5">
    <location>
        <begin position="2"/>
        <end position="78"/>
    </location>
</feature>
<dbReference type="SMART" id="SM00745">
    <property type="entry name" value="MIT"/>
    <property type="match status" value="1"/>
</dbReference>
<dbReference type="Gene3D" id="3.40.50.300">
    <property type="entry name" value="P-loop containing nucleotide triphosphate hydrolases"/>
    <property type="match status" value="1"/>
</dbReference>
<dbReference type="InterPro" id="IPR036181">
    <property type="entry name" value="MIT_dom_sf"/>
</dbReference>
<evidence type="ECO:0000256" key="3">
    <source>
        <dbReference type="ARBA" id="ARBA00022840"/>
    </source>
</evidence>
<dbReference type="GO" id="GO:0005524">
    <property type="term" value="F:ATP binding"/>
    <property type="evidence" value="ECO:0007669"/>
    <property type="project" value="UniProtKB-KW"/>
</dbReference>
<gene>
    <name evidence="6" type="ORF">ALAG00032_LOCUS4856</name>
</gene>
<organism evidence="6">
    <name type="scientific">Aureoumbra lagunensis</name>
    <dbReference type="NCBI Taxonomy" id="44058"/>
    <lineage>
        <taxon>Eukaryota</taxon>
        <taxon>Sar</taxon>
        <taxon>Stramenopiles</taxon>
        <taxon>Ochrophyta</taxon>
        <taxon>Pelagophyceae</taxon>
        <taxon>Pelagomonadales</taxon>
        <taxon>Aureoumbra</taxon>
    </lineage>
</organism>
<dbReference type="PRINTS" id="PR00819">
    <property type="entry name" value="CBXCFQXSUPER"/>
</dbReference>
<reference evidence="6" key="1">
    <citation type="submission" date="2021-01" db="EMBL/GenBank/DDBJ databases">
        <authorList>
            <person name="Corre E."/>
            <person name="Pelletier E."/>
            <person name="Niang G."/>
            <person name="Scheremetjew M."/>
            <person name="Finn R."/>
            <person name="Kale V."/>
            <person name="Holt S."/>
            <person name="Cochrane G."/>
            <person name="Meng A."/>
            <person name="Brown T."/>
            <person name="Cohen L."/>
        </authorList>
    </citation>
    <scope>NUCLEOTIDE SEQUENCE</scope>
    <source>
        <strain evidence="6">CCMP1510</strain>
    </source>
</reference>
<dbReference type="Pfam" id="PF00004">
    <property type="entry name" value="AAA"/>
    <property type="match status" value="1"/>
</dbReference>
<protein>
    <recommendedName>
        <fullName evidence="7">AAA+ ATPase domain-containing protein</fullName>
    </recommendedName>
</protein>
<dbReference type="Gene3D" id="1.20.58.80">
    <property type="entry name" value="Phosphotransferase system, lactose/cellobiose-type IIA subunit"/>
    <property type="match status" value="1"/>
</dbReference>
<dbReference type="InterPro" id="IPR000641">
    <property type="entry name" value="CbxX/CfxQ"/>
</dbReference>
<dbReference type="AlphaFoldDB" id="A0A7S3JUL5"/>